<evidence type="ECO:0008006" key="4">
    <source>
        <dbReference type="Google" id="ProtNLM"/>
    </source>
</evidence>
<dbReference type="Proteomes" id="UP000242818">
    <property type="component" value="Unassembled WGS sequence"/>
</dbReference>
<proteinExistence type="predicted"/>
<evidence type="ECO:0000313" key="3">
    <source>
        <dbReference type="Proteomes" id="UP000242818"/>
    </source>
</evidence>
<evidence type="ECO:0000256" key="1">
    <source>
        <dbReference type="SAM" id="SignalP"/>
    </source>
</evidence>
<name>A0A1C4EK00_9BACT</name>
<dbReference type="Gene3D" id="2.60.40.2340">
    <property type="match status" value="1"/>
</dbReference>
<reference evidence="2 3" key="1">
    <citation type="submission" date="2016-08" db="EMBL/GenBank/DDBJ databases">
        <authorList>
            <person name="Seilhamer J.J."/>
        </authorList>
    </citation>
    <scope>NUCLEOTIDE SEQUENCE [LARGE SCALE GENOMIC DNA]</scope>
    <source>
        <strain evidence="2 3">A37T2</strain>
    </source>
</reference>
<accession>A0A1C4EK00</accession>
<evidence type="ECO:0000313" key="2">
    <source>
        <dbReference type="EMBL" id="SCC43822.1"/>
    </source>
</evidence>
<dbReference type="RefSeq" id="WP_089712840.1">
    <property type="nucleotide sequence ID" value="NZ_FMAR01000008.1"/>
</dbReference>
<dbReference type="EMBL" id="FMAR01000008">
    <property type="protein sequence ID" value="SCC43822.1"/>
    <property type="molecule type" value="Genomic_DNA"/>
</dbReference>
<dbReference type="PROSITE" id="PS51257">
    <property type="entry name" value="PROKAR_LIPOPROTEIN"/>
    <property type="match status" value="1"/>
</dbReference>
<gene>
    <name evidence="2" type="ORF">GA0116948_108171</name>
</gene>
<organism evidence="2 3">
    <name type="scientific">Chitinophaga costaii</name>
    <dbReference type="NCBI Taxonomy" id="1335309"/>
    <lineage>
        <taxon>Bacteria</taxon>
        <taxon>Pseudomonadati</taxon>
        <taxon>Bacteroidota</taxon>
        <taxon>Chitinophagia</taxon>
        <taxon>Chitinophagales</taxon>
        <taxon>Chitinophagaceae</taxon>
        <taxon>Chitinophaga</taxon>
    </lineage>
</organism>
<feature type="chain" id="PRO_5008691228" description="DUF5018 domain-containing protein" evidence="1">
    <location>
        <begin position="18"/>
        <end position="307"/>
    </location>
</feature>
<keyword evidence="1" id="KW-0732">Signal</keyword>
<dbReference type="OrthoDB" id="646864at2"/>
<protein>
    <recommendedName>
        <fullName evidence="4">DUF5018 domain-containing protein</fullName>
    </recommendedName>
</protein>
<keyword evidence="3" id="KW-1185">Reference proteome</keyword>
<feature type="signal peptide" evidence="1">
    <location>
        <begin position="1"/>
        <end position="17"/>
    </location>
</feature>
<dbReference type="AlphaFoldDB" id="A0A1C4EK00"/>
<dbReference type="STRING" id="1335309.GA0116948_108171"/>
<sequence>MKRIYIFIALLSAGLLAGCAKDPFDGVKSNERAIEAITLGGGLIQVGPATIDRASAKASVKVLVQDNTDLSKVIANIQTSYKATVSPANGQPIDFAANNNSFKYTVKSQEGETREWTVEIVPFTETLLGTYTIQQLVVYGGTGPEYGGGAVIKMSDKPWDWSTTDGPDKELDNEITFEYTGVTSDGKTTGTVTNNAGADGTYANFVFKTPSTDVNNFYRTIPKGTSTWERDYAANTVSFITAEGKKTTATFEGASTIDLGNGFSKTITDNSFDFTLSGVDDWTNIYSDLDKFVKNPHRYWIDVKRKP</sequence>